<dbReference type="InterPro" id="IPR002818">
    <property type="entry name" value="DJ-1/PfpI"/>
</dbReference>
<dbReference type="SUPFAM" id="SSF52317">
    <property type="entry name" value="Class I glutamine amidotransferase-like"/>
    <property type="match status" value="1"/>
</dbReference>
<dbReference type="GO" id="GO:0016798">
    <property type="term" value="F:hydrolase activity, acting on glycosyl bonds"/>
    <property type="evidence" value="ECO:0007669"/>
    <property type="project" value="UniProtKB-KW"/>
</dbReference>
<evidence type="ECO:0000259" key="2">
    <source>
        <dbReference type="Pfam" id="PF01965"/>
    </source>
</evidence>
<dbReference type="Pfam" id="PF01965">
    <property type="entry name" value="DJ-1_PfpI"/>
    <property type="match status" value="1"/>
</dbReference>
<proteinExistence type="inferred from homology"/>
<dbReference type="Proteomes" id="UP000006078">
    <property type="component" value="Unassembled WGS sequence"/>
</dbReference>
<dbReference type="PATRIC" id="fig|883169.3.peg.1358"/>
<comment type="caution">
    <text evidence="3">The sequence shown here is derived from an EMBL/GenBank/DDBJ whole genome shotgun (WGS) entry which is preliminary data.</text>
</comment>
<dbReference type="STRING" id="29321.AAV33_06460"/>
<dbReference type="OrthoDB" id="9792284at2"/>
<sequence>MADLQGKKLAVLATNDFEDSELSSPVDAVKEAGGEAAIIAPEAGTITGKHGAEFDVDLTSAEAKASDFDALLLPGGTGNADALRLDEGAVAFVKEFAGSERPLAAICHGAWILTDADVVKGKTLTSFPSLQTDLRNAGATWVDEEVHVDGQLISSRTPKDLPAFNNALVEALS</sequence>
<dbReference type="PANTHER" id="PTHR42733:SF12">
    <property type="entry name" value="PROTEINASE"/>
    <property type="match status" value="1"/>
</dbReference>
<reference evidence="4 5" key="2">
    <citation type="submission" date="2012-08" db="EMBL/GenBank/DDBJ databases">
        <title>The Genome Sequence of Turicella otitidis ATCC 51513.</title>
        <authorList>
            <consortium name="The Broad Institute Genome Sequencing Platform"/>
            <person name="Earl A."/>
            <person name="Ward D."/>
            <person name="Feldgarden M."/>
            <person name="Gevers D."/>
            <person name="Huys G."/>
            <person name="Walker B."/>
            <person name="Young S.K."/>
            <person name="Zeng Q."/>
            <person name="Gargeya S."/>
            <person name="Fitzgerald M."/>
            <person name="Haas B."/>
            <person name="Abouelleil A."/>
            <person name="Alvarado L."/>
            <person name="Arachchi H.M."/>
            <person name="Berlin A.M."/>
            <person name="Chapman S.B."/>
            <person name="Goldberg J."/>
            <person name="Griggs A."/>
            <person name="Gujja S."/>
            <person name="Hansen M."/>
            <person name="Howarth C."/>
            <person name="Imamovic A."/>
            <person name="Larimer J."/>
            <person name="McCowen C."/>
            <person name="Montmayeur A."/>
            <person name="Murphy C."/>
            <person name="Neiman D."/>
            <person name="Pearson M."/>
            <person name="Priest M."/>
            <person name="Roberts A."/>
            <person name="Saif S."/>
            <person name="Shea T."/>
            <person name="Sisk P."/>
            <person name="Sykes S."/>
            <person name="Wortman J."/>
            <person name="Nusbaum C."/>
            <person name="Birren B."/>
        </authorList>
    </citation>
    <scope>NUCLEOTIDE SEQUENCE [LARGE SCALE GENOMIC DNA]</scope>
    <source>
        <strain evidence="4 5">ATCC 51513</strain>
    </source>
</reference>
<dbReference type="NCBIfam" id="TIGR01382">
    <property type="entry name" value="PfpI"/>
    <property type="match status" value="1"/>
</dbReference>
<comment type="similarity">
    <text evidence="1">Belongs to the peptidase C56 family.</text>
</comment>
<dbReference type="EMBL" id="AHAE01000067">
    <property type="protein sequence ID" value="EJZ81678.1"/>
    <property type="molecule type" value="Genomic_DNA"/>
</dbReference>
<dbReference type="InterPro" id="IPR006286">
    <property type="entry name" value="C56_PfpI-like"/>
</dbReference>
<evidence type="ECO:0000313" key="3">
    <source>
        <dbReference type="EMBL" id="CCI83868.1"/>
    </source>
</evidence>
<keyword evidence="3" id="KW-0378">Hydrolase</keyword>
<dbReference type="PROSITE" id="PS51276">
    <property type="entry name" value="PEPTIDASE_C56_PFPI"/>
    <property type="match status" value="1"/>
</dbReference>
<evidence type="ECO:0000313" key="4">
    <source>
        <dbReference type="EMBL" id="EJZ81678.1"/>
    </source>
</evidence>
<evidence type="ECO:0000313" key="6">
    <source>
        <dbReference type="Proteomes" id="UP000011016"/>
    </source>
</evidence>
<dbReference type="AlphaFoldDB" id="I7IXJ4"/>
<dbReference type="eggNOG" id="COG0693">
    <property type="taxonomic scope" value="Bacteria"/>
</dbReference>
<keyword evidence="5" id="KW-1185">Reference proteome</keyword>
<dbReference type="GO" id="GO:0006508">
    <property type="term" value="P:proteolysis"/>
    <property type="evidence" value="ECO:0007669"/>
    <property type="project" value="UniProtKB-KW"/>
</dbReference>
<dbReference type="MEROPS" id="C56.001"/>
<accession>I7IXJ4</accession>
<evidence type="ECO:0000313" key="5">
    <source>
        <dbReference type="Proteomes" id="UP000006078"/>
    </source>
</evidence>
<dbReference type="RefSeq" id="WP_004601299.1">
    <property type="nucleotide sequence ID" value="NZ_HF541867.1"/>
</dbReference>
<organism evidence="3 6">
    <name type="scientific">Corynebacterium otitidis ATCC 51513</name>
    <dbReference type="NCBI Taxonomy" id="883169"/>
    <lineage>
        <taxon>Bacteria</taxon>
        <taxon>Bacillati</taxon>
        <taxon>Actinomycetota</taxon>
        <taxon>Actinomycetes</taxon>
        <taxon>Mycobacteriales</taxon>
        <taxon>Corynebacteriaceae</taxon>
        <taxon>Corynebacterium</taxon>
    </lineage>
</organism>
<protein>
    <submittedName>
        <fullName evidence="4">PfpI family intracellular protease</fullName>
    </submittedName>
    <submittedName>
        <fullName evidence="3">Protease I</fullName>
        <ecNumber evidence="3">3.2.-.-</ecNumber>
    </submittedName>
</protein>
<dbReference type="Gene3D" id="3.40.50.880">
    <property type="match status" value="1"/>
</dbReference>
<dbReference type="Proteomes" id="UP000011016">
    <property type="component" value="Unassembled WGS sequence"/>
</dbReference>
<reference evidence="3 6" key="1">
    <citation type="journal article" date="2012" name="J. Bacteriol.">
        <title>Draft Genome Sequence of Turicella otitidis ATCC 51513, Isolated from Middle Ear Fluid from a Child with Otitis Media.</title>
        <authorList>
            <person name="Brinkrolf K."/>
            <person name="Schneider J."/>
            <person name="Knecht M."/>
            <person name="Ruckert C."/>
            <person name="Tauch A."/>
        </authorList>
    </citation>
    <scope>NUCLEOTIDE SEQUENCE [LARGE SCALE GENOMIC DNA]</scope>
    <source>
        <strain evidence="3 6">ATCC 51513</strain>
    </source>
</reference>
<keyword evidence="3" id="KW-0645">Protease</keyword>
<feature type="domain" description="DJ-1/PfpI" evidence="2">
    <location>
        <begin position="7"/>
        <end position="170"/>
    </location>
</feature>
<dbReference type="GO" id="GO:0008233">
    <property type="term" value="F:peptidase activity"/>
    <property type="evidence" value="ECO:0007669"/>
    <property type="project" value="UniProtKB-KW"/>
</dbReference>
<evidence type="ECO:0000256" key="1">
    <source>
        <dbReference type="ARBA" id="ARBA00008542"/>
    </source>
</evidence>
<gene>
    <name evidence="3" type="ORF">BN46_1142</name>
    <name evidence="4" type="ORF">HMPREF9719_01409</name>
</gene>
<dbReference type="HOGENOM" id="CLU_000445_44_4_11"/>
<dbReference type="InterPro" id="IPR029062">
    <property type="entry name" value="Class_I_gatase-like"/>
</dbReference>
<name>I7IXJ4_9CORY</name>
<keyword evidence="3" id="KW-0326">Glycosidase</keyword>
<dbReference type="EC" id="3.2.-.-" evidence="3"/>
<dbReference type="EMBL" id="CAJZ01000163">
    <property type="protein sequence ID" value="CCI83868.1"/>
    <property type="molecule type" value="Genomic_DNA"/>
</dbReference>
<dbReference type="CDD" id="cd03134">
    <property type="entry name" value="GATase1_PfpI_like"/>
    <property type="match status" value="1"/>
</dbReference>
<dbReference type="PANTHER" id="PTHR42733">
    <property type="entry name" value="DJ-1 PROTEIN"/>
    <property type="match status" value="1"/>
</dbReference>